<keyword evidence="10" id="KW-1185">Reference proteome</keyword>
<feature type="transmembrane region" description="Helical" evidence="6">
    <location>
        <begin position="115"/>
        <end position="135"/>
    </location>
</feature>
<evidence type="ECO:0000256" key="6">
    <source>
        <dbReference type="RuleBase" id="RU363077"/>
    </source>
</evidence>
<dbReference type="InterPro" id="IPR000620">
    <property type="entry name" value="EamA_dom"/>
</dbReference>
<feature type="transmembrane region" description="Helical" evidence="6">
    <location>
        <begin position="276"/>
        <end position="294"/>
    </location>
</feature>
<name>A0ABD1ZEB3_9MARC</name>
<dbReference type="InterPro" id="IPR037185">
    <property type="entry name" value="EmrE-like"/>
</dbReference>
<dbReference type="GO" id="GO:0016020">
    <property type="term" value="C:membrane"/>
    <property type="evidence" value="ECO:0007669"/>
    <property type="project" value="UniProtKB-SubCell"/>
</dbReference>
<evidence type="ECO:0000256" key="2">
    <source>
        <dbReference type="ARBA" id="ARBA00007635"/>
    </source>
</evidence>
<protein>
    <recommendedName>
        <fullName evidence="6">WAT1-related protein</fullName>
    </recommendedName>
</protein>
<feature type="transmembrane region" description="Helical" evidence="6">
    <location>
        <begin position="208"/>
        <end position="229"/>
    </location>
</feature>
<evidence type="ECO:0000256" key="1">
    <source>
        <dbReference type="ARBA" id="ARBA00004141"/>
    </source>
</evidence>
<evidence type="ECO:0000256" key="4">
    <source>
        <dbReference type="ARBA" id="ARBA00022989"/>
    </source>
</evidence>
<keyword evidence="3 6" id="KW-0812">Transmembrane</keyword>
<feature type="transmembrane region" description="Helical" evidence="6">
    <location>
        <begin position="86"/>
        <end position="109"/>
    </location>
</feature>
<evidence type="ECO:0000259" key="8">
    <source>
        <dbReference type="Pfam" id="PF00892"/>
    </source>
</evidence>
<feature type="transmembrane region" description="Helical" evidence="6">
    <location>
        <begin position="331"/>
        <end position="351"/>
    </location>
</feature>
<dbReference type="AlphaFoldDB" id="A0ABD1ZEB3"/>
<comment type="similarity">
    <text evidence="2 6">Belongs to the drug/metabolite transporter (DMT) superfamily. Plant drug/metabolite exporter (P-DME) (TC 2.A.7.4) family.</text>
</comment>
<feature type="transmembrane region" description="Helical" evidence="6">
    <location>
        <begin position="306"/>
        <end position="325"/>
    </location>
</feature>
<feature type="domain" description="EamA" evidence="8">
    <location>
        <begin position="26"/>
        <end position="146"/>
    </location>
</feature>
<comment type="caution">
    <text evidence="9">The sequence shown here is derived from an EMBL/GenBank/DDBJ whole genome shotgun (WGS) entry which is preliminary data.</text>
</comment>
<gene>
    <name evidence="9" type="ORF">R1flu_017915</name>
</gene>
<feature type="transmembrane region" description="Helical" evidence="6">
    <location>
        <begin position="241"/>
        <end position="264"/>
    </location>
</feature>
<feature type="compositionally biased region" description="Polar residues" evidence="7">
    <location>
        <begin position="383"/>
        <end position="398"/>
    </location>
</feature>
<accession>A0ABD1ZEB3</accession>
<dbReference type="PANTHER" id="PTHR31218">
    <property type="entry name" value="WAT1-RELATED PROTEIN"/>
    <property type="match status" value="1"/>
</dbReference>
<sequence length="398" mass="43379">MARAEERRKLAGMTKFFQGERARVQLALLTVQLGYGVYYVLTKAAMTGGVNRFVFAVYRDCIALCLIAPMAYFFEKHLRTVMTIPTFLYICALGFTGIFLQQNLFLAGLSYTNTAFAAAMQNAIPVFTFIIAVVIKYEVIRFTKPDGIAKVIGMTTAVLGSFVMCLYRGPILLGEETVPMTDDGKSVNDMVEAHGWFASKMLDFGFDIWQIGALCLVGNCFCMGVYTNLQIPALRRYPAPISLAASSISVGALALVVTGMFSVAKASDWVLSTPGNIISVLYAGAIASGLNFTLQTWANQRGGPVLVAIYIPLQTVFSAFLGVMILNDPLFLGSVIGAILILTGLYLVIWGQRLHRQAKERECLAVPFTAAAEDIKEPLLKPSSDQRASSSYGTIPRK</sequence>
<dbReference type="Proteomes" id="UP001605036">
    <property type="component" value="Unassembled WGS sequence"/>
</dbReference>
<keyword evidence="5 6" id="KW-0472">Membrane</keyword>
<dbReference type="InterPro" id="IPR030184">
    <property type="entry name" value="WAT1-related"/>
</dbReference>
<dbReference type="SUPFAM" id="SSF103481">
    <property type="entry name" value="Multidrug resistance efflux transporter EmrE"/>
    <property type="match status" value="2"/>
</dbReference>
<reference evidence="9 10" key="1">
    <citation type="submission" date="2024-09" db="EMBL/GenBank/DDBJ databases">
        <title>Chromosome-scale assembly of Riccia fluitans.</title>
        <authorList>
            <person name="Paukszto L."/>
            <person name="Sawicki J."/>
            <person name="Karawczyk K."/>
            <person name="Piernik-Szablinska J."/>
            <person name="Szczecinska M."/>
            <person name="Mazdziarz M."/>
        </authorList>
    </citation>
    <scope>NUCLEOTIDE SEQUENCE [LARGE SCALE GENOMIC DNA]</scope>
    <source>
        <strain evidence="9">Rf_01</strain>
        <tissue evidence="9">Aerial parts of the thallus</tissue>
    </source>
</reference>
<feature type="transmembrane region" description="Helical" evidence="6">
    <location>
        <begin position="147"/>
        <end position="169"/>
    </location>
</feature>
<dbReference type="EMBL" id="JBHFFA010000001">
    <property type="protein sequence ID" value="KAL2649787.1"/>
    <property type="molecule type" value="Genomic_DNA"/>
</dbReference>
<evidence type="ECO:0000313" key="9">
    <source>
        <dbReference type="EMBL" id="KAL2649787.1"/>
    </source>
</evidence>
<feature type="domain" description="EamA" evidence="8">
    <location>
        <begin position="211"/>
        <end position="349"/>
    </location>
</feature>
<dbReference type="Pfam" id="PF00892">
    <property type="entry name" value="EamA"/>
    <property type="match status" value="2"/>
</dbReference>
<keyword evidence="4 6" id="KW-1133">Transmembrane helix</keyword>
<feature type="region of interest" description="Disordered" evidence="7">
    <location>
        <begin position="377"/>
        <end position="398"/>
    </location>
</feature>
<feature type="transmembrane region" description="Helical" evidence="6">
    <location>
        <begin position="21"/>
        <end position="41"/>
    </location>
</feature>
<feature type="transmembrane region" description="Helical" evidence="6">
    <location>
        <begin position="53"/>
        <end position="74"/>
    </location>
</feature>
<proteinExistence type="inferred from homology"/>
<evidence type="ECO:0000313" key="10">
    <source>
        <dbReference type="Proteomes" id="UP001605036"/>
    </source>
</evidence>
<evidence type="ECO:0000256" key="7">
    <source>
        <dbReference type="SAM" id="MobiDB-lite"/>
    </source>
</evidence>
<evidence type="ECO:0000256" key="5">
    <source>
        <dbReference type="ARBA" id="ARBA00023136"/>
    </source>
</evidence>
<organism evidence="9 10">
    <name type="scientific">Riccia fluitans</name>
    <dbReference type="NCBI Taxonomy" id="41844"/>
    <lineage>
        <taxon>Eukaryota</taxon>
        <taxon>Viridiplantae</taxon>
        <taxon>Streptophyta</taxon>
        <taxon>Embryophyta</taxon>
        <taxon>Marchantiophyta</taxon>
        <taxon>Marchantiopsida</taxon>
        <taxon>Marchantiidae</taxon>
        <taxon>Marchantiales</taxon>
        <taxon>Ricciaceae</taxon>
        <taxon>Riccia</taxon>
    </lineage>
</organism>
<evidence type="ECO:0000256" key="3">
    <source>
        <dbReference type="ARBA" id="ARBA00022692"/>
    </source>
</evidence>
<comment type="subcellular location">
    <subcellularLocation>
        <location evidence="1 6">Membrane</location>
        <topology evidence="1 6">Multi-pass membrane protein</topology>
    </subcellularLocation>
</comment>